<dbReference type="CDD" id="cd00761">
    <property type="entry name" value="Glyco_tranf_GTA_type"/>
    <property type="match status" value="1"/>
</dbReference>
<dbReference type="InterPro" id="IPR050834">
    <property type="entry name" value="Glycosyltransf_2"/>
</dbReference>
<reference evidence="3" key="1">
    <citation type="submission" date="2016-10" db="EMBL/GenBank/DDBJ databases">
        <authorList>
            <person name="de Groot N.N."/>
        </authorList>
    </citation>
    <scope>NUCLEOTIDE SEQUENCE [LARGE SCALE GENOMIC DNA]</scope>
    <source>
        <strain evidence="3">DSM 19326</strain>
    </source>
</reference>
<name>A0A1H6JQY2_9FLAO</name>
<dbReference type="RefSeq" id="WP_089769734.1">
    <property type="nucleotide sequence ID" value="NZ_DAMBVG010000012.1"/>
</dbReference>
<dbReference type="SUPFAM" id="SSF53448">
    <property type="entry name" value="Nucleotide-diphospho-sugar transferases"/>
    <property type="match status" value="1"/>
</dbReference>
<reference evidence="4" key="2">
    <citation type="submission" date="2016-10" db="EMBL/GenBank/DDBJ databases">
        <authorList>
            <person name="Varghese N."/>
            <person name="Submissions S."/>
        </authorList>
    </citation>
    <scope>NUCLEOTIDE SEQUENCE [LARGE SCALE GENOMIC DNA]</scope>
    <source>
        <strain evidence="4">DSM 19326</strain>
    </source>
</reference>
<accession>A0A1H6JQY2</accession>
<dbReference type="Pfam" id="PF00535">
    <property type="entry name" value="Glycos_transf_2"/>
    <property type="match status" value="1"/>
</dbReference>
<keyword evidence="4" id="KW-1185">Reference proteome</keyword>
<proteinExistence type="predicted"/>
<protein>
    <submittedName>
        <fullName evidence="2 3">Glycosyltransferase</fullName>
    </submittedName>
</protein>
<dbReference type="AlphaFoldDB" id="A0A1H6JQY2"/>
<organism evidence="3 4">
    <name type="scientific">Epilithonimonas hominis</name>
    <dbReference type="NCBI Taxonomy" id="420404"/>
    <lineage>
        <taxon>Bacteria</taxon>
        <taxon>Pseudomonadati</taxon>
        <taxon>Bacteroidota</taxon>
        <taxon>Flavobacteriia</taxon>
        <taxon>Flavobacteriales</taxon>
        <taxon>Weeksellaceae</taxon>
        <taxon>Chryseobacterium group</taxon>
        <taxon>Epilithonimonas</taxon>
    </lineage>
</organism>
<reference evidence="2" key="4">
    <citation type="submission" date="2018-11" db="EMBL/GenBank/DDBJ databases">
        <title>Proposal to divide the Flavobacteriaceae and reorganize its genera based on Amino Acid Identity values calculated from whole genome sequences.</title>
        <authorList>
            <person name="Nicholson A.C."/>
            <person name="Gulvik C.A."/>
            <person name="Whitney A.M."/>
            <person name="Humrighouse B.W."/>
            <person name="Bell M."/>
            <person name="Holmes B."/>
            <person name="Steigerwalt A."/>
            <person name="Villarma A."/>
            <person name="Sheth M."/>
            <person name="Batra D."/>
            <person name="Pryor J."/>
            <person name="Bernardet J.-F."/>
            <person name="Hugo C."/>
            <person name="Kampfer P."/>
            <person name="Newman J."/>
            <person name="Mcquiston J.R."/>
        </authorList>
    </citation>
    <scope>NUCLEOTIDE SEQUENCE</scope>
    <source>
        <strain evidence="2">DSM 22165</strain>
    </source>
</reference>
<dbReference type="EMBL" id="FNWX01000015">
    <property type="protein sequence ID" value="SEH61713.1"/>
    <property type="molecule type" value="Genomic_DNA"/>
</dbReference>
<dbReference type="GO" id="GO:0016740">
    <property type="term" value="F:transferase activity"/>
    <property type="evidence" value="ECO:0007669"/>
    <property type="project" value="UniProtKB-KW"/>
</dbReference>
<evidence type="ECO:0000313" key="2">
    <source>
        <dbReference type="EMBL" id="ROI12410.1"/>
    </source>
</evidence>
<evidence type="ECO:0000313" key="5">
    <source>
        <dbReference type="Proteomes" id="UP000267623"/>
    </source>
</evidence>
<sequence length="334" mass="39207">MKKISIVIPVYNAENYIVRCLDSVKSQSYQDFEIVLINDKSTDNTLEVLTNYQTENKNLDIRILTNEKNSGPSISRNFGIDNAKGSYIFFMDADDDFADDLALQSFIGKTEGNPDIVFGENYFFVDGKMTESKYHKLKNKKDVYTGNEILNGFFSTEWASVVWNKLYDINFIRKNNLRFPEGLLHEDELWVFQISALAKKINFLNRKTYNYYYSNSGSITANVGIKNLNDYKAILKEKLKFAKELNLYDSNDRTENYIRSFAKKILLPKAVLLDFKTFRTFYLEIKNDFSSYFPRKNEFGLAPMIAYFLYRMKFDEKFFLYGKFPKYINPLLKI</sequence>
<feature type="domain" description="Glycosyltransferase 2-like" evidence="1">
    <location>
        <begin position="5"/>
        <end position="136"/>
    </location>
</feature>
<keyword evidence="3" id="KW-0808">Transferase</keyword>
<dbReference type="STRING" id="420404.SAMN05421793_11545"/>
<dbReference type="Proteomes" id="UP000198555">
    <property type="component" value="Unassembled WGS sequence"/>
</dbReference>
<dbReference type="PANTHER" id="PTHR43685">
    <property type="entry name" value="GLYCOSYLTRANSFERASE"/>
    <property type="match status" value="1"/>
</dbReference>
<dbReference type="EMBL" id="RJTU01000072">
    <property type="protein sequence ID" value="ROI12410.1"/>
    <property type="molecule type" value="Genomic_DNA"/>
</dbReference>
<dbReference type="Gene3D" id="3.90.550.10">
    <property type="entry name" value="Spore Coat Polysaccharide Biosynthesis Protein SpsA, Chain A"/>
    <property type="match status" value="1"/>
</dbReference>
<evidence type="ECO:0000313" key="4">
    <source>
        <dbReference type="Proteomes" id="UP000198555"/>
    </source>
</evidence>
<dbReference type="InterPro" id="IPR029044">
    <property type="entry name" value="Nucleotide-diphossugar_trans"/>
</dbReference>
<dbReference type="PANTHER" id="PTHR43685:SF2">
    <property type="entry name" value="GLYCOSYLTRANSFERASE 2-LIKE DOMAIN-CONTAINING PROTEIN"/>
    <property type="match status" value="1"/>
</dbReference>
<dbReference type="Proteomes" id="UP000267623">
    <property type="component" value="Unassembled WGS sequence"/>
</dbReference>
<evidence type="ECO:0000259" key="1">
    <source>
        <dbReference type="Pfam" id="PF00535"/>
    </source>
</evidence>
<reference evidence="5" key="3">
    <citation type="submission" date="2018-11" db="EMBL/GenBank/DDBJ databases">
        <title>Proposal to divide the Flavobacteriaceae and reorganize its genera based on Amino Acid Identity values calculated from whole genome sequences.</title>
        <authorList>
            <person name="Nicholson A.C."/>
            <person name="Gulvik C.A."/>
            <person name="Whitney A.M."/>
            <person name="Humrighouse B.W."/>
            <person name="Bell M."/>
            <person name="Holmes B."/>
            <person name="Steigerwalt A."/>
            <person name="Villarma A."/>
            <person name="Sheth M."/>
            <person name="Batra D."/>
            <person name="Pryor J."/>
            <person name="Bernardet J.-F."/>
            <person name="Hugo C."/>
            <person name="Kampfer P."/>
            <person name="Newman J."/>
            <person name="Mcquiston J."/>
        </authorList>
    </citation>
    <scope>NUCLEOTIDE SEQUENCE [LARGE SCALE GENOMIC DNA]</scope>
    <source>
        <strain evidence="5">DSM 22165</strain>
    </source>
</reference>
<gene>
    <name evidence="2" type="ORF">EGH73_11590</name>
    <name evidence="3" type="ORF">SAMN05421793_11545</name>
</gene>
<evidence type="ECO:0000313" key="3">
    <source>
        <dbReference type="EMBL" id="SEH61713.1"/>
    </source>
</evidence>
<dbReference type="InterPro" id="IPR001173">
    <property type="entry name" value="Glyco_trans_2-like"/>
</dbReference>